<dbReference type="InterPro" id="IPR018229">
    <property type="entry name" value="Rhodopsin_retinal_BS"/>
</dbReference>
<keyword evidence="7 11" id="KW-1133">Transmembrane helix</keyword>
<reference evidence="12" key="1">
    <citation type="submission" date="2021-02" db="EMBL/GenBank/DDBJ databases">
        <authorList>
            <person name="Dougan E. K."/>
            <person name="Rhodes N."/>
            <person name="Thang M."/>
            <person name="Chan C."/>
        </authorList>
    </citation>
    <scope>NUCLEOTIDE SEQUENCE</scope>
</reference>
<keyword evidence="3" id="KW-0600">Photoreceptor protein</keyword>
<keyword evidence="5 11" id="KW-0812">Transmembrane</keyword>
<evidence type="ECO:0000256" key="6">
    <source>
        <dbReference type="ARBA" id="ARBA00022925"/>
    </source>
</evidence>
<feature type="transmembrane region" description="Helical" evidence="11">
    <location>
        <begin position="48"/>
        <end position="64"/>
    </location>
</feature>
<evidence type="ECO:0008006" key="14">
    <source>
        <dbReference type="Google" id="ProtNLM"/>
    </source>
</evidence>
<evidence type="ECO:0000256" key="11">
    <source>
        <dbReference type="SAM" id="Phobius"/>
    </source>
</evidence>
<dbReference type="SUPFAM" id="SSF81321">
    <property type="entry name" value="Family A G protein-coupled receptor-like"/>
    <property type="match status" value="1"/>
</dbReference>
<keyword evidence="4" id="KW-0716">Sensory transduction</keyword>
<evidence type="ECO:0000256" key="9">
    <source>
        <dbReference type="ARBA" id="ARBA00023136"/>
    </source>
</evidence>
<dbReference type="PROSITE" id="PS00950">
    <property type="entry name" value="BACTERIAL_OPSIN_1"/>
    <property type="match status" value="1"/>
</dbReference>
<evidence type="ECO:0000313" key="13">
    <source>
        <dbReference type="Proteomes" id="UP000626109"/>
    </source>
</evidence>
<accession>A0A813JH59</accession>
<evidence type="ECO:0000256" key="8">
    <source>
        <dbReference type="ARBA" id="ARBA00022991"/>
    </source>
</evidence>
<protein>
    <recommendedName>
        <fullName evidence="14">Rhodopsin</fullName>
    </recommendedName>
</protein>
<dbReference type="Gene3D" id="1.20.1070.10">
    <property type="entry name" value="Rhodopsin 7-helix transmembrane proteins"/>
    <property type="match status" value="1"/>
</dbReference>
<evidence type="ECO:0000256" key="2">
    <source>
        <dbReference type="ARBA" id="ARBA00008130"/>
    </source>
</evidence>
<feature type="transmembrane region" description="Helical" evidence="11">
    <location>
        <begin position="155"/>
        <end position="176"/>
    </location>
</feature>
<dbReference type="Pfam" id="PF01036">
    <property type="entry name" value="Bac_rhodopsin"/>
    <property type="match status" value="1"/>
</dbReference>
<organism evidence="12 13">
    <name type="scientific">Polarella glacialis</name>
    <name type="common">Dinoflagellate</name>
    <dbReference type="NCBI Taxonomy" id="89957"/>
    <lineage>
        <taxon>Eukaryota</taxon>
        <taxon>Sar</taxon>
        <taxon>Alveolata</taxon>
        <taxon>Dinophyceae</taxon>
        <taxon>Suessiales</taxon>
        <taxon>Suessiaceae</taxon>
        <taxon>Polarella</taxon>
    </lineage>
</organism>
<evidence type="ECO:0000256" key="4">
    <source>
        <dbReference type="ARBA" id="ARBA00022606"/>
    </source>
</evidence>
<dbReference type="PANTHER" id="PTHR28286:SF2">
    <property type="entry name" value="BACTERIORHODOPSIN _OPSIN, NOPA (EUROFUNG)"/>
    <property type="match status" value="1"/>
</dbReference>
<dbReference type="InterPro" id="IPR001425">
    <property type="entry name" value="Arc/bac/fun_rhodopsins"/>
</dbReference>
<feature type="transmembrane region" description="Helical" evidence="11">
    <location>
        <begin position="15"/>
        <end position="36"/>
    </location>
</feature>
<keyword evidence="6" id="KW-0681">Retinal protein</keyword>
<comment type="similarity">
    <text evidence="2">Belongs to the archaeal/bacterial/fungal opsin family.</text>
</comment>
<feature type="transmembrane region" description="Helical" evidence="11">
    <location>
        <begin position="127"/>
        <end position="143"/>
    </location>
</feature>
<gene>
    <name evidence="12" type="ORF">PGLA2088_LOCUS20184</name>
</gene>
<dbReference type="GO" id="GO:0016020">
    <property type="term" value="C:membrane"/>
    <property type="evidence" value="ECO:0007669"/>
    <property type="project" value="UniProtKB-SubCell"/>
</dbReference>
<name>A0A813JH59_POLGL</name>
<evidence type="ECO:0000256" key="7">
    <source>
        <dbReference type="ARBA" id="ARBA00022989"/>
    </source>
</evidence>
<evidence type="ECO:0000256" key="1">
    <source>
        <dbReference type="ARBA" id="ARBA00004141"/>
    </source>
</evidence>
<sequence>MAPLPDGFSYAEWNATYNALSFGIAAMGSATIFFWLQLPNVTGNYRTALTITGIVTLIATYHYIRIFNSWSEAFEVVSKDGGDYKVKLTGAPFNDGYRYVDWLLTVPLLLIELILVMRLPQAETVSLSWKLGLASALMVALGYPGEIQEDLSVRWFWWCLSMIPFCYVVFTLAVGLAEATSNQPSPAAASLASAARYLTVLSWCTYPFVYMVKSVGLAGPAATMYEQWATLLLMSWPRPCLACSFGPLRLRSLRWRRMASCCLTESWDCSLLEKRLY</sequence>
<dbReference type="PRINTS" id="PR00251">
    <property type="entry name" value="BACTRLOPSIN"/>
</dbReference>
<evidence type="ECO:0000256" key="5">
    <source>
        <dbReference type="ARBA" id="ARBA00022692"/>
    </source>
</evidence>
<comment type="subcellular location">
    <subcellularLocation>
        <location evidence="1">Membrane</location>
        <topology evidence="1">Multi-pass membrane protein</topology>
    </subcellularLocation>
</comment>
<dbReference type="CDD" id="cd15242">
    <property type="entry name" value="7tm_Proteorhodopsin"/>
    <property type="match status" value="1"/>
</dbReference>
<dbReference type="PANTHER" id="PTHR28286">
    <property type="match status" value="1"/>
</dbReference>
<dbReference type="GO" id="GO:0005216">
    <property type="term" value="F:monoatomic ion channel activity"/>
    <property type="evidence" value="ECO:0007669"/>
    <property type="project" value="InterPro"/>
</dbReference>
<dbReference type="Proteomes" id="UP000626109">
    <property type="component" value="Unassembled WGS sequence"/>
</dbReference>
<evidence type="ECO:0000313" key="12">
    <source>
        <dbReference type="EMBL" id="CAE8677089.1"/>
    </source>
</evidence>
<dbReference type="AlphaFoldDB" id="A0A813JH59"/>
<dbReference type="SMART" id="SM01021">
    <property type="entry name" value="Bac_rhodopsin"/>
    <property type="match status" value="1"/>
</dbReference>
<proteinExistence type="inferred from homology"/>
<evidence type="ECO:0000256" key="3">
    <source>
        <dbReference type="ARBA" id="ARBA00022543"/>
    </source>
</evidence>
<keyword evidence="8" id="KW-0157">Chromophore</keyword>
<dbReference type="EMBL" id="CAJNNW010025394">
    <property type="protein sequence ID" value="CAE8677089.1"/>
    <property type="molecule type" value="Genomic_DNA"/>
</dbReference>
<dbReference type="GO" id="GO:0009881">
    <property type="term" value="F:photoreceptor activity"/>
    <property type="evidence" value="ECO:0007669"/>
    <property type="project" value="UniProtKB-KW"/>
</dbReference>
<keyword evidence="10" id="KW-0675">Receptor</keyword>
<feature type="transmembrane region" description="Helical" evidence="11">
    <location>
        <begin position="102"/>
        <end position="120"/>
    </location>
</feature>
<dbReference type="GO" id="GO:0007602">
    <property type="term" value="P:phototransduction"/>
    <property type="evidence" value="ECO:0007669"/>
    <property type="project" value="UniProtKB-KW"/>
</dbReference>
<comment type="caution">
    <text evidence="12">The sequence shown here is derived from an EMBL/GenBank/DDBJ whole genome shotgun (WGS) entry which is preliminary data.</text>
</comment>
<keyword evidence="9 11" id="KW-0472">Membrane</keyword>
<evidence type="ECO:0000256" key="10">
    <source>
        <dbReference type="ARBA" id="ARBA00023170"/>
    </source>
</evidence>